<dbReference type="InterPro" id="IPR027417">
    <property type="entry name" value="P-loop_NTPase"/>
</dbReference>
<evidence type="ECO:0000256" key="8">
    <source>
        <dbReference type="ARBA" id="ARBA00034808"/>
    </source>
</evidence>
<keyword evidence="5 10" id="KW-0067">ATP-binding</keyword>
<dbReference type="Pfam" id="PF00580">
    <property type="entry name" value="UvrD-helicase"/>
    <property type="match status" value="1"/>
</dbReference>
<evidence type="ECO:0000256" key="2">
    <source>
        <dbReference type="ARBA" id="ARBA00022741"/>
    </source>
</evidence>
<evidence type="ECO:0000256" key="10">
    <source>
        <dbReference type="PROSITE-ProRule" id="PRU00560"/>
    </source>
</evidence>
<dbReference type="Gene3D" id="1.10.486.10">
    <property type="entry name" value="PCRA, domain 4"/>
    <property type="match status" value="1"/>
</dbReference>
<dbReference type="GO" id="GO:0005829">
    <property type="term" value="C:cytosol"/>
    <property type="evidence" value="ECO:0007669"/>
    <property type="project" value="TreeGrafter"/>
</dbReference>
<dbReference type="SUPFAM" id="SSF52540">
    <property type="entry name" value="P-loop containing nucleoside triphosphate hydrolases"/>
    <property type="match status" value="1"/>
</dbReference>
<sequence>MVRLEPGFLLFYVLMTFQKRIIDYQNALNPEQFKVVQHGNGPALVLAGAGSGKTRTVTYRLAYLIEQGIAPDQILLLTFTNKAASEMLTRAQSLLGNDLRGLWTGTFHSVANRLLRLYAPKINFSSHFTILDQDDSKALIKACLQEQKLDIKNKKIPSAAVLQAILSFIRNADQELEVYLDKKYPSYLPFLSVFEEIQERYTARKQASDAMDFDDLLFYLRKIFVENKEIQDQVSNCFQYIMVDEYQDTNHIQADLIRLLSIQHRNLLVVGDDAQSIYSFRAAQIQHILDFPKQFPQAKVYRLTKNYRSSPEILSVANVIIDQNEAQFKKELSAVCQPLVKPNLFYAASAKQEASYVVDHIEQEIRKGKKLSDLCVLFRATFHSQTLEMELLRRHIPYEYRGGLKFFERAHIKDILAYLRVLANPKDEMAWIRILGHQAGIGLVSAQKISHIMTTLTTLEQISSCQFETKIQARAKAGFESVRTIIERLIPVNNPAAGIQTIIDSSYREYLELNYPDASERLEDIERFCVFAKTYDDTHRFLEDVALQHEVSSRWNEKSLSLAHDRVILSTIHQAKGLEWPTVFVIHLSQGSFPHPRAMEEEGGLEEERRLFYVAITRAKEYLFFSVPMMIGYTHEAINGPSMFLQEIPSCLLKTDHTHRGFARETNTNEPIIVLDNEGEYHKHSPKTPGSFLRSIEDL</sequence>
<dbReference type="GO" id="GO:0016887">
    <property type="term" value="F:ATP hydrolysis activity"/>
    <property type="evidence" value="ECO:0007669"/>
    <property type="project" value="RHEA"/>
</dbReference>
<protein>
    <recommendedName>
        <fullName evidence="8">DNA 3'-5' helicase</fullName>
        <ecNumber evidence="8">5.6.2.4</ecNumber>
    </recommendedName>
</protein>
<gene>
    <name evidence="14" type="ORF">CO172_03755</name>
</gene>
<evidence type="ECO:0000313" key="15">
    <source>
        <dbReference type="Proteomes" id="UP000229749"/>
    </source>
</evidence>
<comment type="similarity">
    <text evidence="1">Belongs to the helicase family. UvrD subfamily.</text>
</comment>
<dbReference type="AlphaFoldDB" id="A0A2M7XES3"/>
<feature type="domain" description="UvrD-like helicase ATP-binding" evidence="12">
    <location>
        <begin position="26"/>
        <end position="310"/>
    </location>
</feature>
<name>A0A2M7XES3_9BACT</name>
<dbReference type="GO" id="GO:0005524">
    <property type="term" value="F:ATP binding"/>
    <property type="evidence" value="ECO:0007669"/>
    <property type="project" value="UniProtKB-UniRule"/>
</dbReference>
<feature type="domain" description="UvrD-like helicase C-terminal" evidence="13">
    <location>
        <begin position="311"/>
        <end position="577"/>
    </location>
</feature>
<evidence type="ECO:0000256" key="7">
    <source>
        <dbReference type="ARBA" id="ARBA00034617"/>
    </source>
</evidence>
<dbReference type="Pfam" id="PF13361">
    <property type="entry name" value="UvrD_C"/>
    <property type="match status" value="1"/>
</dbReference>
<accession>A0A2M7XES3</accession>
<dbReference type="GO" id="GO:0000725">
    <property type="term" value="P:recombinational repair"/>
    <property type="evidence" value="ECO:0007669"/>
    <property type="project" value="TreeGrafter"/>
</dbReference>
<proteinExistence type="inferred from homology"/>
<dbReference type="GO" id="GO:0043138">
    <property type="term" value="F:3'-5' DNA helicase activity"/>
    <property type="evidence" value="ECO:0007669"/>
    <property type="project" value="UniProtKB-EC"/>
</dbReference>
<evidence type="ECO:0000256" key="1">
    <source>
        <dbReference type="ARBA" id="ARBA00009922"/>
    </source>
</evidence>
<dbReference type="Gene3D" id="3.40.50.300">
    <property type="entry name" value="P-loop containing nucleotide triphosphate hydrolases"/>
    <property type="match status" value="2"/>
</dbReference>
<comment type="catalytic activity">
    <reaction evidence="7">
        <text>Couples ATP hydrolysis with the unwinding of duplex DNA by translocating in the 3'-5' direction.</text>
        <dbReference type="EC" id="5.6.2.4"/>
    </reaction>
</comment>
<organism evidence="14 15">
    <name type="scientific">Candidatus Uhrbacteria bacterium CG_4_9_14_3_um_filter_36_7</name>
    <dbReference type="NCBI Taxonomy" id="1975033"/>
    <lineage>
        <taxon>Bacteria</taxon>
        <taxon>Candidatus Uhriibacteriota</taxon>
    </lineage>
</organism>
<evidence type="ECO:0000256" key="3">
    <source>
        <dbReference type="ARBA" id="ARBA00022801"/>
    </source>
</evidence>
<keyword evidence="6" id="KW-0413">Isomerase</keyword>
<evidence type="ECO:0000256" key="9">
    <source>
        <dbReference type="ARBA" id="ARBA00048988"/>
    </source>
</evidence>
<evidence type="ECO:0000256" key="6">
    <source>
        <dbReference type="ARBA" id="ARBA00023235"/>
    </source>
</evidence>
<comment type="catalytic activity">
    <reaction evidence="9">
        <text>ATP + H2O = ADP + phosphate + H(+)</text>
        <dbReference type="Rhea" id="RHEA:13065"/>
        <dbReference type="ChEBI" id="CHEBI:15377"/>
        <dbReference type="ChEBI" id="CHEBI:15378"/>
        <dbReference type="ChEBI" id="CHEBI:30616"/>
        <dbReference type="ChEBI" id="CHEBI:43474"/>
        <dbReference type="ChEBI" id="CHEBI:456216"/>
        <dbReference type="EC" id="5.6.2.4"/>
    </reaction>
</comment>
<feature type="region of interest" description="Disordered" evidence="11">
    <location>
        <begin position="680"/>
        <end position="699"/>
    </location>
</feature>
<dbReference type="PROSITE" id="PS51217">
    <property type="entry name" value="UVRD_HELICASE_CTER"/>
    <property type="match status" value="1"/>
</dbReference>
<dbReference type="PROSITE" id="PS51198">
    <property type="entry name" value="UVRD_HELICASE_ATP_BIND"/>
    <property type="match status" value="1"/>
</dbReference>
<keyword evidence="2 10" id="KW-0547">Nucleotide-binding</keyword>
<reference evidence="15" key="1">
    <citation type="submission" date="2017-09" db="EMBL/GenBank/DDBJ databases">
        <title>Depth-based differentiation of microbial function through sediment-hosted aquifers and enrichment of novel symbionts in the deep terrestrial subsurface.</title>
        <authorList>
            <person name="Probst A.J."/>
            <person name="Ladd B."/>
            <person name="Jarett J.K."/>
            <person name="Geller-Mcgrath D.E."/>
            <person name="Sieber C.M.K."/>
            <person name="Emerson J.B."/>
            <person name="Anantharaman K."/>
            <person name="Thomas B.C."/>
            <person name="Malmstrom R."/>
            <person name="Stieglmeier M."/>
            <person name="Klingl A."/>
            <person name="Woyke T."/>
            <person name="Ryan C.M."/>
            <person name="Banfield J.F."/>
        </authorList>
    </citation>
    <scope>NUCLEOTIDE SEQUENCE [LARGE SCALE GENOMIC DNA]</scope>
</reference>
<evidence type="ECO:0000259" key="13">
    <source>
        <dbReference type="PROSITE" id="PS51217"/>
    </source>
</evidence>
<evidence type="ECO:0000256" key="4">
    <source>
        <dbReference type="ARBA" id="ARBA00022806"/>
    </source>
</evidence>
<dbReference type="PANTHER" id="PTHR11070">
    <property type="entry name" value="UVRD / RECB / PCRA DNA HELICASE FAMILY MEMBER"/>
    <property type="match status" value="1"/>
</dbReference>
<keyword evidence="3 10" id="KW-0378">Hydrolase</keyword>
<dbReference type="GO" id="GO:0003677">
    <property type="term" value="F:DNA binding"/>
    <property type="evidence" value="ECO:0007669"/>
    <property type="project" value="InterPro"/>
</dbReference>
<evidence type="ECO:0000256" key="11">
    <source>
        <dbReference type="SAM" id="MobiDB-lite"/>
    </source>
</evidence>
<evidence type="ECO:0000313" key="14">
    <source>
        <dbReference type="EMBL" id="PJA46380.1"/>
    </source>
</evidence>
<dbReference type="EMBL" id="PFWS01000060">
    <property type="protein sequence ID" value="PJA46380.1"/>
    <property type="molecule type" value="Genomic_DNA"/>
</dbReference>
<dbReference type="InterPro" id="IPR000212">
    <property type="entry name" value="DNA_helicase_UvrD/REP"/>
</dbReference>
<dbReference type="EC" id="5.6.2.4" evidence="8"/>
<dbReference type="Gene3D" id="1.10.10.160">
    <property type="match status" value="1"/>
</dbReference>
<comment type="caution">
    <text evidence="14">The sequence shown here is derived from an EMBL/GenBank/DDBJ whole genome shotgun (WGS) entry which is preliminary data.</text>
</comment>
<dbReference type="Proteomes" id="UP000229749">
    <property type="component" value="Unassembled WGS sequence"/>
</dbReference>
<dbReference type="InterPro" id="IPR013986">
    <property type="entry name" value="DExx_box_DNA_helicase_dom_sf"/>
</dbReference>
<keyword evidence="4 10" id="KW-0347">Helicase</keyword>
<dbReference type="InterPro" id="IPR014017">
    <property type="entry name" value="DNA_helicase_UvrD-like_C"/>
</dbReference>
<dbReference type="PANTHER" id="PTHR11070:SF3">
    <property type="entry name" value="DNA 3'-5' HELICASE"/>
    <property type="match status" value="1"/>
</dbReference>
<evidence type="ECO:0000256" key="5">
    <source>
        <dbReference type="ARBA" id="ARBA00022840"/>
    </source>
</evidence>
<dbReference type="CDD" id="cd17932">
    <property type="entry name" value="DEXQc_UvrD"/>
    <property type="match status" value="1"/>
</dbReference>
<feature type="binding site" evidence="10">
    <location>
        <begin position="47"/>
        <end position="54"/>
    </location>
    <ligand>
        <name>ATP</name>
        <dbReference type="ChEBI" id="CHEBI:30616"/>
    </ligand>
</feature>
<evidence type="ECO:0000259" key="12">
    <source>
        <dbReference type="PROSITE" id="PS51198"/>
    </source>
</evidence>
<dbReference type="InterPro" id="IPR014016">
    <property type="entry name" value="UvrD-like_ATP-bd"/>
</dbReference>